<dbReference type="EMBL" id="MU006572">
    <property type="protein sequence ID" value="KAF2747658.1"/>
    <property type="molecule type" value="Genomic_DNA"/>
</dbReference>
<dbReference type="Proteomes" id="UP000799440">
    <property type="component" value="Unassembled WGS sequence"/>
</dbReference>
<evidence type="ECO:0000313" key="2">
    <source>
        <dbReference type="EMBL" id="KAF2747658.1"/>
    </source>
</evidence>
<gene>
    <name evidence="2" type="ORF">M011DRAFT_443600</name>
</gene>
<reference evidence="2" key="1">
    <citation type="journal article" date="2020" name="Stud. Mycol.">
        <title>101 Dothideomycetes genomes: a test case for predicting lifestyles and emergence of pathogens.</title>
        <authorList>
            <person name="Haridas S."/>
            <person name="Albert R."/>
            <person name="Binder M."/>
            <person name="Bloem J."/>
            <person name="Labutti K."/>
            <person name="Salamov A."/>
            <person name="Andreopoulos B."/>
            <person name="Baker S."/>
            <person name="Barry K."/>
            <person name="Bills G."/>
            <person name="Bluhm B."/>
            <person name="Cannon C."/>
            <person name="Castanera R."/>
            <person name="Culley D."/>
            <person name="Daum C."/>
            <person name="Ezra D."/>
            <person name="Gonzalez J."/>
            <person name="Henrissat B."/>
            <person name="Kuo A."/>
            <person name="Liang C."/>
            <person name="Lipzen A."/>
            <person name="Lutzoni F."/>
            <person name="Magnuson J."/>
            <person name="Mondo S."/>
            <person name="Nolan M."/>
            <person name="Ohm R."/>
            <person name="Pangilinan J."/>
            <person name="Park H.-J."/>
            <person name="Ramirez L."/>
            <person name="Alfaro M."/>
            <person name="Sun H."/>
            <person name="Tritt A."/>
            <person name="Yoshinaga Y."/>
            <person name="Zwiers L.-H."/>
            <person name="Turgeon B."/>
            <person name="Goodwin S."/>
            <person name="Spatafora J."/>
            <person name="Crous P."/>
            <person name="Grigoriev I."/>
        </authorList>
    </citation>
    <scope>NUCLEOTIDE SEQUENCE</scope>
    <source>
        <strain evidence="2">CBS 119925</strain>
    </source>
</reference>
<evidence type="ECO:0000259" key="1">
    <source>
        <dbReference type="Pfam" id="PF00294"/>
    </source>
</evidence>
<dbReference type="InterPro" id="IPR011611">
    <property type="entry name" value="PfkB_dom"/>
</dbReference>
<protein>
    <submittedName>
        <fullName evidence="2">Ribokinase-like protein</fullName>
    </submittedName>
</protein>
<dbReference type="Gene3D" id="3.40.1190.20">
    <property type="match status" value="1"/>
</dbReference>
<dbReference type="InterPro" id="IPR052562">
    <property type="entry name" value="Ketohexokinase-related"/>
</dbReference>
<accession>A0A6A6VAM1</accession>
<dbReference type="OrthoDB" id="204058at2759"/>
<feature type="domain" description="Carbohydrate kinase PfkB" evidence="1">
    <location>
        <begin position="1"/>
        <end position="320"/>
    </location>
</feature>
<name>A0A6A6VAM1_9PLEO</name>
<dbReference type="Pfam" id="PF00294">
    <property type="entry name" value="PfkB"/>
    <property type="match status" value="1"/>
</dbReference>
<sequence length="351" mass="38573">MASIVGVGAVYLDTILTVPQFPGEDKKLRATKLSHRRGGNCANSLEVLEQLVRNGDDAHSGRSESYSYPLYLLAVLPDPGSTSVRTIKESLRHTKLDPTCIYRESVNDAASSYIIRSEETGSRTIVSYNELEELTLQEFKQRAYLALSDSGSKCAWFHFEGRTPEVVLSCLKFLRSDNHFENCRVSIELEKPDRKLLVEAAKEADVVFYSKIWAEAHGHTSARNFLETQLSITEANALLCCTWGSCGVTAIQKGYATNVEWADVKAWSLDEATARVVDATGAGDTFIAGMIYALTHHRLDWTLRQQVSFANELAGRKVFQDGFKGLGSQYRAAHGGAIAPPITDSPGNSAA</sequence>
<dbReference type="PANTHER" id="PTHR42774">
    <property type="entry name" value="PHOSPHOTRANSFERASE SYSTEM TRANSPORT PROTEIN"/>
    <property type="match status" value="1"/>
</dbReference>
<organism evidence="2 3">
    <name type="scientific">Sporormia fimetaria CBS 119925</name>
    <dbReference type="NCBI Taxonomy" id="1340428"/>
    <lineage>
        <taxon>Eukaryota</taxon>
        <taxon>Fungi</taxon>
        <taxon>Dikarya</taxon>
        <taxon>Ascomycota</taxon>
        <taxon>Pezizomycotina</taxon>
        <taxon>Dothideomycetes</taxon>
        <taxon>Pleosporomycetidae</taxon>
        <taxon>Pleosporales</taxon>
        <taxon>Sporormiaceae</taxon>
        <taxon>Sporormia</taxon>
    </lineage>
</organism>
<dbReference type="PANTHER" id="PTHR42774:SF3">
    <property type="entry name" value="KETOHEXOKINASE"/>
    <property type="match status" value="1"/>
</dbReference>
<evidence type="ECO:0000313" key="3">
    <source>
        <dbReference type="Proteomes" id="UP000799440"/>
    </source>
</evidence>
<proteinExistence type="predicted"/>
<dbReference type="AlphaFoldDB" id="A0A6A6VAM1"/>
<dbReference type="SUPFAM" id="SSF53613">
    <property type="entry name" value="Ribokinase-like"/>
    <property type="match status" value="1"/>
</dbReference>
<dbReference type="InterPro" id="IPR029056">
    <property type="entry name" value="Ribokinase-like"/>
</dbReference>
<keyword evidence="3" id="KW-1185">Reference proteome</keyword>